<dbReference type="PANTHER" id="PTHR45033">
    <property type="match status" value="1"/>
</dbReference>
<dbReference type="InterPro" id="IPR052711">
    <property type="entry name" value="Zinc_ADH-like"/>
</dbReference>
<dbReference type="Gene3D" id="3.90.180.10">
    <property type="entry name" value="Medium-chain alcohol dehydrogenases, catalytic domain"/>
    <property type="match status" value="1"/>
</dbReference>
<dbReference type="CDD" id="cd08276">
    <property type="entry name" value="MDR7"/>
    <property type="match status" value="1"/>
</dbReference>
<dbReference type="GO" id="GO:0016491">
    <property type="term" value="F:oxidoreductase activity"/>
    <property type="evidence" value="ECO:0007669"/>
    <property type="project" value="InterPro"/>
</dbReference>
<dbReference type="SUPFAM" id="SSF50129">
    <property type="entry name" value="GroES-like"/>
    <property type="match status" value="1"/>
</dbReference>
<dbReference type="InterPro" id="IPR020843">
    <property type="entry name" value="ER"/>
</dbReference>
<dbReference type="InterPro" id="IPR011032">
    <property type="entry name" value="GroES-like_sf"/>
</dbReference>
<dbReference type="InterPro" id="IPR013154">
    <property type="entry name" value="ADH-like_N"/>
</dbReference>
<dbReference type="AlphaFoldDB" id="A0A7D6ZG95"/>
<accession>A0A7D6ZG95</accession>
<reference evidence="2 3" key="1">
    <citation type="submission" date="2020-07" db="EMBL/GenBank/DDBJ databases">
        <authorList>
            <person name="Zhuang K."/>
            <person name="Ran Y."/>
        </authorList>
    </citation>
    <scope>NUCLEOTIDE SEQUENCE [LARGE SCALE GENOMIC DNA]</scope>
    <source>
        <strain evidence="2 3">WCH-YHL-001</strain>
    </source>
</reference>
<evidence type="ECO:0000313" key="2">
    <source>
        <dbReference type="EMBL" id="QLY34948.1"/>
    </source>
</evidence>
<dbReference type="Proteomes" id="UP000515512">
    <property type="component" value="Chromosome"/>
</dbReference>
<evidence type="ECO:0000313" key="3">
    <source>
        <dbReference type="Proteomes" id="UP000515512"/>
    </source>
</evidence>
<dbReference type="EMBL" id="CP059399">
    <property type="protein sequence ID" value="QLY34948.1"/>
    <property type="molecule type" value="Genomic_DNA"/>
</dbReference>
<dbReference type="Pfam" id="PF08240">
    <property type="entry name" value="ADH_N"/>
    <property type="match status" value="1"/>
</dbReference>
<dbReference type="SUPFAM" id="SSF51735">
    <property type="entry name" value="NAD(P)-binding Rossmann-fold domains"/>
    <property type="match status" value="1"/>
</dbReference>
<dbReference type="InterPro" id="IPR013149">
    <property type="entry name" value="ADH-like_C"/>
</dbReference>
<dbReference type="InterPro" id="IPR036291">
    <property type="entry name" value="NAD(P)-bd_dom_sf"/>
</dbReference>
<proteinExistence type="predicted"/>
<feature type="domain" description="Enoyl reductase (ER)" evidence="1">
    <location>
        <begin position="3"/>
        <end position="323"/>
    </location>
</feature>
<dbReference type="Pfam" id="PF00107">
    <property type="entry name" value="ADH_zinc_N"/>
    <property type="match status" value="1"/>
</dbReference>
<name>A0A7D6ZG95_9NOCA</name>
<organism evidence="2 3">
    <name type="scientific">Nocardia huaxiensis</name>
    <dbReference type="NCBI Taxonomy" id="2755382"/>
    <lineage>
        <taxon>Bacteria</taxon>
        <taxon>Bacillati</taxon>
        <taxon>Actinomycetota</taxon>
        <taxon>Actinomycetes</taxon>
        <taxon>Mycobacteriales</taxon>
        <taxon>Nocardiaceae</taxon>
        <taxon>Nocardia</taxon>
    </lineage>
</organism>
<gene>
    <name evidence="2" type="ORF">H0264_36930</name>
</gene>
<dbReference type="PANTHER" id="PTHR45033:SF2">
    <property type="entry name" value="ZINC-TYPE ALCOHOL DEHYDROGENASE-LIKE PROTEIN C1773.06C"/>
    <property type="match status" value="1"/>
</dbReference>
<keyword evidence="3" id="KW-1185">Reference proteome</keyword>
<dbReference type="SMART" id="SM00829">
    <property type="entry name" value="PKS_ER"/>
    <property type="match status" value="1"/>
</dbReference>
<evidence type="ECO:0000259" key="1">
    <source>
        <dbReference type="SMART" id="SM00829"/>
    </source>
</evidence>
<protein>
    <submittedName>
        <fullName evidence="2">NAD(P)-dependent alcohol dehydrogenase</fullName>
    </submittedName>
</protein>
<dbReference type="Gene3D" id="3.40.50.720">
    <property type="entry name" value="NAD(P)-binding Rossmann-like Domain"/>
    <property type="match status" value="1"/>
</dbReference>
<dbReference type="KEGG" id="nhu:H0264_36930"/>
<sequence length="326" mass="34632">MAGLTTRVQPVPEPGPHQVVVRVRAASLNRRDLMLLAGAYPLPLRPGVVPLVDGVGEVIATGAAVTRAALGDRVSGTYFVRWVDGRQTQALSAEQYGANFDGWLADYIVLEEDSVVHVPAYLTDEEAASLTAAGLVAWSGVTKPVPVAPGETVLTVGTGTVALFAVQHAKMLGARVISITSSADKAERLRKIGADEVIDRKEIPDWEHAVLDLTGGDGVEHVVDAVGLPTLPKSLASAGYNAQVTLIGAFPAPDGHQLPDPLGFGYRALRRPAVGSRADYEAMNQALAEHQVRPVIDRVFPFDQAVDAFRHFEEGDPFGKVVITIS</sequence>